<sequence length="185" mass="21013">MKAELHQTPRPRLRFEEKGAEQEARNLALMKYCAQRWPALLRETNGHEGRIYLPVTGPSGLHPPTRRLTGTGSVVPATAHRRLPRCRNVALIRRHRPTEYTHRRVYAHHAAVNWVRERERAWADGTHVDQVNQSGRPMTSGGRVQRDPHPCPVLRAESLAWGTGPVQPPGQELWEDPGQQGDMLC</sequence>
<dbReference type="EMBL" id="JAINUF010000004">
    <property type="protein sequence ID" value="KAJ8365270.1"/>
    <property type="molecule type" value="Genomic_DNA"/>
</dbReference>
<organism evidence="2 3">
    <name type="scientific">Synaphobranchus kaupii</name>
    <name type="common">Kaup's arrowtooth eel</name>
    <dbReference type="NCBI Taxonomy" id="118154"/>
    <lineage>
        <taxon>Eukaryota</taxon>
        <taxon>Metazoa</taxon>
        <taxon>Chordata</taxon>
        <taxon>Craniata</taxon>
        <taxon>Vertebrata</taxon>
        <taxon>Euteleostomi</taxon>
        <taxon>Actinopterygii</taxon>
        <taxon>Neopterygii</taxon>
        <taxon>Teleostei</taxon>
        <taxon>Anguilliformes</taxon>
        <taxon>Synaphobranchidae</taxon>
        <taxon>Synaphobranchus</taxon>
    </lineage>
</organism>
<evidence type="ECO:0000256" key="1">
    <source>
        <dbReference type="SAM" id="MobiDB-lite"/>
    </source>
</evidence>
<protein>
    <submittedName>
        <fullName evidence="2">Uncharacterized protein</fullName>
    </submittedName>
</protein>
<evidence type="ECO:0000313" key="3">
    <source>
        <dbReference type="Proteomes" id="UP001152622"/>
    </source>
</evidence>
<accession>A0A9Q1J4E8</accession>
<dbReference type="AlphaFoldDB" id="A0A9Q1J4E8"/>
<feature type="region of interest" description="Disordered" evidence="1">
    <location>
        <begin position="161"/>
        <end position="185"/>
    </location>
</feature>
<reference evidence="2" key="1">
    <citation type="journal article" date="2023" name="Science">
        <title>Genome structures resolve the early diversification of teleost fishes.</title>
        <authorList>
            <person name="Parey E."/>
            <person name="Louis A."/>
            <person name="Montfort J."/>
            <person name="Bouchez O."/>
            <person name="Roques C."/>
            <person name="Iampietro C."/>
            <person name="Lluch J."/>
            <person name="Castinel A."/>
            <person name="Donnadieu C."/>
            <person name="Desvignes T."/>
            <person name="Floi Bucao C."/>
            <person name="Jouanno E."/>
            <person name="Wen M."/>
            <person name="Mejri S."/>
            <person name="Dirks R."/>
            <person name="Jansen H."/>
            <person name="Henkel C."/>
            <person name="Chen W.J."/>
            <person name="Zahm M."/>
            <person name="Cabau C."/>
            <person name="Klopp C."/>
            <person name="Thompson A.W."/>
            <person name="Robinson-Rechavi M."/>
            <person name="Braasch I."/>
            <person name="Lecointre G."/>
            <person name="Bobe J."/>
            <person name="Postlethwait J.H."/>
            <person name="Berthelot C."/>
            <person name="Roest Crollius H."/>
            <person name="Guiguen Y."/>
        </authorList>
    </citation>
    <scope>NUCLEOTIDE SEQUENCE</scope>
    <source>
        <strain evidence="2">WJC10195</strain>
    </source>
</reference>
<name>A0A9Q1J4E8_SYNKA</name>
<keyword evidence="3" id="KW-1185">Reference proteome</keyword>
<feature type="region of interest" description="Disordered" evidence="1">
    <location>
        <begin position="130"/>
        <end position="149"/>
    </location>
</feature>
<dbReference type="Proteomes" id="UP001152622">
    <property type="component" value="Chromosome 4"/>
</dbReference>
<gene>
    <name evidence="2" type="ORF">SKAU_G00141010</name>
</gene>
<proteinExistence type="predicted"/>
<evidence type="ECO:0000313" key="2">
    <source>
        <dbReference type="EMBL" id="KAJ8365270.1"/>
    </source>
</evidence>
<comment type="caution">
    <text evidence="2">The sequence shown here is derived from an EMBL/GenBank/DDBJ whole genome shotgun (WGS) entry which is preliminary data.</text>
</comment>